<dbReference type="SUPFAM" id="SSF54695">
    <property type="entry name" value="POZ domain"/>
    <property type="match status" value="1"/>
</dbReference>
<accession>A0A2V1DBD7</accession>
<feature type="region of interest" description="Disordered" evidence="1">
    <location>
        <begin position="92"/>
        <end position="124"/>
    </location>
</feature>
<evidence type="ECO:0000259" key="2">
    <source>
        <dbReference type="PROSITE" id="PS50097"/>
    </source>
</evidence>
<evidence type="ECO:0000256" key="1">
    <source>
        <dbReference type="SAM" id="MobiDB-lite"/>
    </source>
</evidence>
<feature type="domain" description="BTB" evidence="2">
    <location>
        <begin position="22"/>
        <end position="89"/>
    </location>
</feature>
<feature type="compositionally biased region" description="Low complexity" evidence="1">
    <location>
        <begin position="97"/>
        <end position="109"/>
    </location>
</feature>
<dbReference type="Gene3D" id="3.30.710.10">
    <property type="entry name" value="Potassium Channel Kv1.1, Chain A"/>
    <property type="match status" value="1"/>
</dbReference>
<sequence length="307" mass="34264">MESPMVELMSALASLFESGKYSDLTITCGSKRYPVHRALLATRSSFFDGACRNPFRESETGIIDLTEDDPEAVEHMVNYFYHLDYLTSKPLSRRSSLRSNRSSRSSTVTSPPPPSARRQVPRRRKFTLSMIEDPLLATMGSAVPTTVTTSDPLTPPADDQPDSDFFDGESKRPDSPMADQFTEDPFHAVPMEPQVDTEQKPHLITHAKVYAIAEKYGVAGLKTLAQNKFAQQMELHLDSDELPEACQEAYESTVDTDRGLRNIVIQTFRSHPELSLRKDVEMALRDTPGLAFELFRMASGLPVTSLA</sequence>
<dbReference type="PROSITE" id="PS50097">
    <property type="entry name" value="BTB"/>
    <property type="match status" value="1"/>
</dbReference>
<evidence type="ECO:0000313" key="3">
    <source>
        <dbReference type="EMBL" id="PVH95408.1"/>
    </source>
</evidence>
<dbReference type="Pfam" id="PF00651">
    <property type="entry name" value="BTB"/>
    <property type="match status" value="1"/>
</dbReference>
<evidence type="ECO:0000313" key="4">
    <source>
        <dbReference type="Proteomes" id="UP000244855"/>
    </source>
</evidence>
<dbReference type="STRING" id="97972.A0A2V1DBD7"/>
<dbReference type="OrthoDB" id="6359816at2759"/>
<gene>
    <name evidence="3" type="ORF">DM02DRAFT_537435</name>
</gene>
<dbReference type="PANTHER" id="PTHR47843:SF5">
    <property type="entry name" value="BTB_POZ DOMAIN PROTEIN"/>
    <property type="match status" value="1"/>
</dbReference>
<dbReference type="InterPro" id="IPR011333">
    <property type="entry name" value="SKP1/BTB/POZ_sf"/>
</dbReference>
<dbReference type="PANTHER" id="PTHR47843">
    <property type="entry name" value="BTB DOMAIN-CONTAINING PROTEIN-RELATED"/>
    <property type="match status" value="1"/>
</dbReference>
<organism evidence="3 4">
    <name type="scientific">Periconia macrospinosa</name>
    <dbReference type="NCBI Taxonomy" id="97972"/>
    <lineage>
        <taxon>Eukaryota</taxon>
        <taxon>Fungi</taxon>
        <taxon>Dikarya</taxon>
        <taxon>Ascomycota</taxon>
        <taxon>Pezizomycotina</taxon>
        <taxon>Dothideomycetes</taxon>
        <taxon>Pleosporomycetidae</taxon>
        <taxon>Pleosporales</taxon>
        <taxon>Massarineae</taxon>
        <taxon>Periconiaceae</taxon>
        <taxon>Periconia</taxon>
    </lineage>
</organism>
<feature type="compositionally biased region" description="Polar residues" evidence="1">
    <location>
        <begin position="143"/>
        <end position="152"/>
    </location>
</feature>
<dbReference type="AlphaFoldDB" id="A0A2V1DBD7"/>
<name>A0A2V1DBD7_9PLEO</name>
<dbReference type="SMART" id="SM00225">
    <property type="entry name" value="BTB"/>
    <property type="match status" value="1"/>
</dbReference>
<keyword evidence="4" id="KW-1185">Reference proteome</keyword>
<dbReference type="EMBL" id="KZ805497">
    <property type="protein sequence ID" value="PVH95408.1"/>
    <property type="molecule type" value="Genomic_DNA"/>
</dbReference>
<reference evidence="3 4" key="1">
    <citation type="journal article" date="2018" name="Sci. Rep.">
        <title>Comparative genomics provides insights into the lifestyle and reveals functional heterogeneity of dark septate endophytic fungi.</title>
        <authorList>
            <person name="Knapp D.G."/>
            <person name="Nemeth J.B."/>
            <person name="Barry K."/>
            <person name="Hainaut M."/>
            <person name="Henrissat B."/>
            <person name="Johnson J."/>
            <person name="Kuo A."/>
            <person name="Lim J.H.P."/>
            <person name="Lipzen A."/>
            <person name="Nolan M."/>
            <person name="Ohm R.A."/>
            <person name="Tamas L."/>
            <person name="Grigoriev I.V."/>
            <person name="Spatafora J.W."/>
            <person name="Nagy L.G."/>
            <person name="Kovacs G.M."/>
        </authorList>
    </citation>
    <scope>NUCLEOTIDE SEQUENCE [LARGE SCALE GENOMIC DNA]</scope>
    <source>
        <strain evidence="3 4">DSE2036</strain>
    </source>
</reference>
<feature type="region of interest" description="Disordered" evidence="1">
    <location>
        <begin position="141"/>
        <end position="175"/>
    </location>
</feature>
<dbReference type="InterPro" id="IPR000210">
    <property type="entry name" value="BTB/POZ_dom"/>
</dbReference>
<dbReference type="CDD" id="cd18186">
    <property type="entry name" value="BTB_POZ_ZBTB_KLHL-like"/>
    <property type="match status" value="1"/>
</dbReference>
<proteinExistence type="predicted"/>
<dbReference type="Proteomes" id="UP000244855">
    <property type="component" value="Unassembled WGS sequence"/>
</dbReference>
<protein>
    <recommendedName>
        <fullName evidence="2">BTB domain-containing protein</fullName>
    </recommendedName>
</protein>